<name>A0ABQ9HVY7_9NEOP</name>
<sequence length="183" mass="21116">MPLVSGFSRGYPVSPALLFQPARYLPHSSSWALKTSLLRFEVREINSIPCRFARDAVVLYPSVYFRFQDLQEWSGEIWAALNIEVLRADMGEARSRGTKIKIYKTSIRPIVPYGSETCTRMADRDKIDIFEIRKVIRRTVGPIDDKAEWKQDERISVQCNGRMQNHERVEKQAGEMGWSCDNA</sequence>
<proteinExistence type="predicted"/>
<protein>
    <submittedName>
        <fullName evidence="1">Uncharacterized protein</fullName>
    </submittedName>
</protein>
<dbReference type="Proteomes" id="UP001159363">
    <property type="component" value="Chromosome 3"/>
</dbReference>
<evidence type="ECO:0000313" key="2">
    <source>
        <dbReference type="Proteomes" id="UP001159363"/>
    </source>
</evidence>
<gene>
    <name evidence="1" type="ORF">PR048_007976</name>
</gene>
<keyword evidence="2" id="KW-1185">Reference proteome</keyword>
<comment type="caution">
    <text evidence="1">The sequence shown here is derived from an EMBL/GenBank/DDBJ whole genome shotgun (WGS) entry which is preliminary data.</text>
</comment>
<accession>A0ABQ9HVY7</accession>
<reference evidence="1 2" key="1">
    <citation type="submission" date="2023-02" db="EMBL/GenBank/DDBJ databases">
        <title>LHISI_Scaffold_Assembly.</title>
        <authorList>
            <person name="Stuart O.P."/>
            <person name="Cleave R."/>
            <person name="Magrath M.J.L."/>
            <person name="Mikheyev A.S."/>
        </authorList>
    </citation>
    <scope>NUCLEOTIDE SEQUENCE [LARGE SCALE GENOMIC DNA]</scope>
    <source>
        <strain evidence="1">Daus_M_001</strain>
        <tissue evidence="1">Leg muscle</tissue>
    </source>
</reference>
<organism evidence="1 2">
    <name type="scientific">Dryococelus australis</name>
    <dbReference type="NCBI Taxonomy" id="614101"/>
    <lineage>
        <taxon>Eukaryota</taxon>
        <taxon>Metazoa</taxon>
        <taxon>Ecdysozoa</taxon>
        <taxon>Arthropoda</taxon>
        <taxon>Hexapoda</taxon>
        <taxon>Insecta</taxon>
        <taxon>Pterygota</taxon>
        <taxon>Neoptera</taxon>
        <taxon>Polyneoptera</taxon>
        <taxon>Phasmatodea</taxon>
        <taxon>Verophasmatodea</taxon>
        <taxon>Anareolatae</taxon>
        <taxon>Phasmatidae</taxon>
        <taxon>Eurycanthinae</taxon>
        <taxon>Dryococelus</taxon>
    </lineage>
</organism>
<evidence type="ECO:0000313" key="1">
    <source>
        <dbReference type="EMBL" id="KAJ8888485.1"/>
    </source>
</evidence>
<dbReference type="EMBL" id="JARBHB010000003">
    <property type="protein sequence ID" value="KAJ8888485.1"/>
    <property type="molecule type" value="Genomic_DNA"/>
</dbReference>